<dbReference type="Gene3D" id="3.20.80.10">
    <property type="entry name" value="Regulatory factor, effector binding domain"/>
    <property type="match status" value="1"/>
</dbReference>
<dbReference type="InterPro" id="IPR029441">
    <property type="entry name" value="Cass2"/>
</dbReference>
<organism evidence="2 3">
    <name type="scientific">Bacillus glycinifermentans</name>
    <dbReference type="NCBI Taxonomy" id="1664069"/>
    <lineage>
        <taxon>Bacteria</taxon>
        <taxon>Bacillati</taxon>
        <taxon>Bacillota</taxon>
        <taxon>Bacilli</taxon>
        <taxon>Bacillales</taxon>
        <taxon>Bacillaceae</taxon>
        <taxon>Bacillus</taxon>
    </lineage>
</organism>
<name>A0ABU6GZ02_9BACI</name>
<dbReference type="Pfam" id="PF14526">
    <property type="entry name" value="Cass2"/>
    <property type="match status" value="1"/>
</dbReference>
<reference evidence="2 3" key="1">
    <citation type="submission" date="2023-03" db="EMBL/GenBank/DDBJ databases">
        <title>Agriculturally important microbes genome sequencing.</title>
        <authorList>
            <person name="Dunlap C."/>
        </authorList>
    </citation>
    <scope>NUCLEOTIDE SEQUENCE [LARGE SCALE GENOMIC DNA]</scope>
    <source>
        <strain evidence="2 3">CBP-3203</strain>
    </source>
</reference>
<proteinExistence type="predicted"/>
<dbReference type="InterPro" id="IPR011256">
    <property type="entry name" value="Reg_factor_effector_dom_sf"/>
</dbReference>
<feature type="domain" description="Integron-associated effector binding protein" evidence="1">
    <location>
        <begin position="5"/>
        <end position="135"/>
    </location>
</feature>
<evidence type="ECO:0000313" key="2">
    <source>
        <dbReference type="EMBL" id="MEC0483625.1"/>
    </source>
</evidence>
<evidence type="ECO:0000313" key="3">
    <source>
        <dbReference type="Proteomes" id="UP001341297"/>
    </source>
</evidence>
<dbReference type="EMBL" id="JARRTL010000006">
    <property type="protein sequence ID" value="MEC0483625.1"/>
    <property type="molecule type" value="Genomic_DNA"/>
</dbReference>
<dbReference type="Proteomes" id="UP001341297">
    <property type="component" value="Unassembled WGS sequence"/>
</dbReference>
<sequence length="198" mass="22027">MKNYTLEEKDSFTVFGIGTELESDYTDSAGINKEKADFWEAVKQDGRFDTLKAIATNDYIFAVNEAVNNKMMHYAGVMTEAEASVAGETRVIQFPKGKYLVVKGEGKTADELSNKLTGIAFGQVLPEAKNFAYVFYGDGLAVNVMYTIEDPKKRAVGFKLSEGMKVPKELEGKFKFARQRSKLAGTIRGSYFVIKGEY</sequence>
<gene>
    <name evidence="2" type="ORF">P8828_02000</name>
</gene>
<evidence type="ECO:0000259" key="1">
    <source>
        <dbReference type="Pfam" id="PF14526"/>
    </source>
</evidence>
<comment type="caution">
    <text evidence="2">The sequence shown here is derived from an EMBL/GenBank/DDBJ whole genome shotgun (WGS) entry which is preliminary data.</text>
</comment>
<keyword evidence="3" id="KW-1185">Reference proteome</keyword>
<dbReference type="RefSeq" id="WP_082634682.1">
    <property type="nucleotide sequence ID" value="NZ_JARRTL010000006.1"/>
</dbReference>
<protein>
    <submittedName>
        <fullName evidence="2">GyrI-like domain-containing protein</fullName>
    </submittedName>
</protein>
<accession>A0ABU6GZ02</accession>